<evidence type="ECO:0000313" key="3">
    <source>
        <dbReference type="Proteomes" id="UP000551758"/>
    </source>
</evidence>
<feature type="region of interest" description="Disordered" evidence="1">
    <location>
        <begin position="90"/>
        <end position="120"/>
    </location>
</feature>
<dbReference type="PANTHER" id="PTHR16222">
    <property type="entry name" value="ADP-RIBOSYLGLYCOHYDROLASE"/>
    <property type="match status" value="1"/>
</dbReference>
<feature type="region of interest" description="Disordered" evidence="1">
    <location>
        <begin position="837"/>
        <end position="1278"/>
    </location>
</feature>
<sequence>MSADAEVWAVLGVSPEALHEPGSDHVPGPVLHTSLSVSTARLLSPKNGKICSSKTPIDAQALKRKVSKATCHPAVHAVLSSLLLYVTDHEDRPQGLPPADRAEGQESKVSRTPEDADAHRRPTRFQLLQAKFMGTGREPPLKKTREVGRLIFKDKQGPSRSVVTATIGKLLEKTREPLHSEKPRWGLPAGKSTVKNVLKTFLAAEGKEAREKEALEKPPAEQPQAARGALPKMMGKRSWVLSTLREKFEQSGRLCSEACVLPLRTEDRKKKNLQRKTRHQPEARVLRMATLASTCIRTPLARFLACTAEPVPAFSIATVVCGPRSWLSHGSKISHSGVGPVPRQETGTSPNSGETVPGGNKTPGKGRLAGVPSEAPVPRATAPRDSLGTMSTSVGPVCVPEPSPSPASCRGQAFPGRKPTISTLGVASPGHAGATGGDRTGDPQAGGATDDTRGTKAARAGLCPGPPGWGAGVAPKVTLMVCSSEDETERTISDSEREPLFAIQKNFPEENVPGRIPALNAQAAQATRHTHADMEPPQITVRLPVVHEMPPPPATLQRAPGCEDPLPQTLEGEHVVGNTQALFPTSTESGSHNTTTARWSNPSGTRQASGADSSPEPLWGAASADRHTPVAAPMQKPQGSPTGREDHESSLGNADQHVARGAVSIEAASEHSSEGHQLPESDDTATGGDGAPPRYSTASESRPGGTPCSAPGWQQGWAPKEGSVADVPTLLAATAKNWMRSQSLTSTDKRILREQEEGRRPPVSEPAQALLRAEGSANHDPSKSRLSSVKEHLEPGDRAPRQMTAAGATKSHTVPAPGNALNPENNVAEEWKALHRGECSSSTSHDLPSEDLGREPNCSLFLAPGGPSERRSRAAESCIRRDSGLRPPLTSGSLVESLAACPQEATGSPPVLKQPRVRVSNEWAASTWKAAGGSRNTGAAQASPWGDHTKSPVPASNHPSPQGSGAVGPPCHTQGKGLAPSESQQPRDEESVVSEKQLPLSAGASCQLPSVPSTAAEGQQAHGESQKCPNLQAGPQHASRMLAGVPESIEAKERPRPQAGPRGREDGASGPRGLAGPGKKGEAPRGQKAAVCGAAEAQTQPRDGRAMSDTSGAQVETPCPPPWKGPEHPLGLQARRVEAPTRGHGTQAEENQSPSSPERPGHQAQAQAGRMVPHDLTRHTDSLAAMAPTAGESRKSQGPAPRVSQGGPRAPHKAGERQPKAPESQPSPRPEPAQGSAVSMLDPGDHQTPSASFQEGPLDTPGAGRGLPEPEHRRRSARFEKYRAQSFCDQRSFDLSFRPTAFRANNSCELPK</sequence>
<feature type="compositionally biased region" description="Polar residues" evidence="1">
    <location>
        <begin position="583"/>
        <end position="612"/>
    </location>
</feature>
<feature type="compositionally biased region" description="Basic and acidic residues" evidence="1">
    <location>
        <begin position="1049"/>
        <end position="1067"/>
    </location>
</feature>
<feature type="region of interest" description="Disordered" evidence="1">
    <location>
        <begin position="583"/>
        <end position="652"/>
    </location>
</feature>
<feature type="region of interest" description="Disordered" evidence="1">
    <location>
        <begin position="331"/>
        <end position="392"/>
    </location>
</feature>
<keyword evidence="3" id="KW-1185">Reference proteome</keyword>
<feature type="compositionally biased region" description="Basic and acidic residues" evidence="1">
    <location>
        <begin position="780"/>
        <end position="800"/>
    </location>
</feature>
<dbReference type="EMBL" id="JACDTQ010002022">
    <property type="protein sequence ID" value="KAF5920330.1"/>
    <property type="molecule type" value="Genomic_DNA"/>
</dbReference>
<organism evidence="2 3">
    <name type="scientific">Diceros bicornis minor</name>
    <name type="common">South-central black rhinoceros</name>
    <dbReference type="NCBI Taxonomy" id="77932"/>
    <lineage>
        <taxon>Eukaryota</taxon>
        <taxon>Metazoa</taxon>
        <taxon>Chordata</taxon>
        <taxon>Craniata</taxon>
        <taxon>Vertebrata</taxon>
        <taxon>Euteleostomi</taxon>
        <taxon>Mammalia</taxon>
        <taxon>Eutheria</taxon>
        <taxon>Laurasiatheria</taxon>
        <taxon>Perissodactyla</taxon>
        <taxon>Rhinocerotidae</taxon>
        <taxon>Diceros</taxon>
    </lineage>
</organism>
<feature type="compositionally biased region" description="Basic and acidic residues" evidence="1">
    <location>
        <begin position="868"/>
        <end position="884"/>
    </location>
</feature>
<reference evidence="2 3" key="1">
    <citation type="journal article" date="2020" name="Mol. Biol. Evol.">
        <title>Interspecific Gene Flow and the Evolution of Specialization in Black and White Rhinoceros.</title>
        <authorList>
            <person name="Moodley Y."/>
            <person name="Westbury M.V."/>
            <person name="Russo I.M."/>
            <person name="Gopalakrishnan S."/>
            <person name="Rakotoarivelo A."/>
            <person name="Olsen R.A."/>
            <person name="Prost S."/>
            <person name="Tunstall T."/>
            <person name="Ryder O.A."/>
            <person name="Dalen L."/>
            <person name="Bruford M.W."/>
        </authorList>
    </citation>
    <scope>NUCLEOTIDE SEQUENCE [LARGE SCALE GENOMIC DNA]</scope>
    <source>
        <strain evidence="2">SBR-YM</strain>
        <tissue evidence="2">Skin</tissue>
    </source>
</reference>
<accession>A0A7J7EX04</accession>
<name>A0A7J7EX04_DICBM</name>
<feature type="compositionally biased region" description="Polar residues" evidence="1">
    <location>
        <begin position="345"/>
        <end position="354"/>
    </location>
</feature>
<feature type="compositionally biased region" description="Basic and acidic residues" evidence="1">
    <location>
        <begin position="1172"/>
        <end position="1181"/>
    </location>
</feature>
<feature type="compositionally biased region" description="Polar residues" evidence="1">
    <location>
        <begin position="1007"/>
        <end position="1017"/>
    </location>
</feature>
<feature type="region of interest" description="Disordered" evidence="1">
    <location>
        <begin position="741"/>
        <end position="823"/>
    </location>
</feature>
<feature type="compositionally biased region" description="Basic and acidic residues" evidence="1">
    <location>
        <begin position="100"/>
        <end position="120"/>
    </location>
</feature>
<protein>
    <submittedName>
        <fullName evidence="2">Uncharacterized protein</fullName>
    </submittedName>
</protein>
<feature type="compositionally biased region" description="Basic and acidic residues" evidence="1">
    <location>
        <begin position="1268"/>
        <end position="1278"/>
    </location>
</feature>
<feature type="compositionally biased region" description="Basic and acidic residues" evidence="1">
    <location>
        <begin position="747"/>
        <end position="762"/>
    </location>
</feature>
<feature type="region of interest" description="Disordered" evidence="1">
    <location>
        <begin position="547"/>
        <end position="570"/>
    </location>
</feature>
<dbReference type="PANTHER" id="PTHR16222:SF23">
    <property type="entry name" value="INACTIVE ADP-RIBOSYLTRANSFERASE ARH2"/>
    <property type="match status" value="1"/>
</dbReference>
<feature type="compositionally biased region" description="Basic and acidic residues" evidence="1">
    <location>
        <begin position="668"/>
        <end position="679"/>
    </location>
</feature>
<feature type="region of interest" description="Disordered" evidence="1">
    <location>
        <begin position="665"/>
        <end position="720"/>
    </location>
</feature>
<evidence type="ECO:0000313" key="2">
    <source>
        <dbReference type="EMBL" id="KAF5920330.1"/>
    </source>
</evidence>
<gene>
    <name evidence="2" type="ORF">HPG69_009580</name>
</gene>
<dbReference type="InterPro" id="IPR050792">
    <property type="entry name" value="ADP-ribosylglycohydrolase"/>
</dbReference>
<evidence type="ECO:0000256" key="1">
    <source>
        <dbReference type="SAM" id="MobiDB-lite"/>
    </source>
</evidence>
<feature type="region of interest" description="Disordered" evidence="1">
    <location>
        <begin position="427"/>
        <end position="463"/>
    </location>
</feature>
<comment type="caution">
    <text evidence="2">The sequence shown here is derived from an EMBL/GenBank/DDBJ whole genome shotgun (WGS) entry which is preliminary data.</text>
</comment>
<dbReference type="Proteomes" id="UP000551758">
    <property type="component" value="Unassembled WGS sequence"/>
</dbReference>
<proteinExistence type="predicted"/>